<name>A0AAJ8LJN1_9TREE</name>
<dbReference type="KEGG" id="ksn:43589675"/>
<dbReference type="GeneID" id="43589675"/>
<feature type="compositionally biased region" description="Basic residues" evidence="1">
    <location>
        <begin position="324"/>
        <end position="334"/>
    </location>
</feature>
<evidence type="ECO:0000256" key="1">
    <source>
        <dbReference type="SAM" id="MobiDB-lite"/>
    </source>
</evidence>
<organism evidence="2 3">
    <name type="scientific">Kwoniella shandongensis</name>
    <dbReference type="NCBI Taxonomy" id="1734106"/>
    <lineage>
        <taxon>Eukaryota</taxon>
        <taxon>Fungi</taxon>
        <taxon>Dikarya</taxon>
        <taxon>Basidiomycota</taxon>
        <taxon>Agaricomycotina</taxon>
        <taxon>Tremellomycetes</taxon>
        <taxon>Tremellales</taxon>
        <taxon>Cryptococcaceae</taxon>
        <taxon>Kwoniella</taxon>
    </lineage>
</organism>
<evidence type="ECO:0000313" key="2">
    <source>
        <dbReference type="EMBL" id="WWD20548.1"/>
    </source>
</evidence>
<dbReference type="AlphaFoldDB" id="A0AAJ8LJN1"/>
<reference evidence="2" key="2">
    <citation type="submission" date="2024-01" db="EMBL/GenBank/DDBJ databases">
        <title>Comparative genomics of Cryptococcus and Kwoniella reveals pathogenesis evolution and contrasting modes of karyotype evolution via chromosome fusion or intercentromeric recombination.</title>
        <authorList>
            <person name="Coelho M.A."/>
            <person name="David-Palma M."/>
            <person name="Shea T."/>
            <person name="Bowers K."/>
            <person name="McGinley-Smith S."/>
            <person name="Mohammad A.W."/>
            <person name="Gnirke A."/>
            <person name="Yurkov A.M."/>
            <person name="Nowrousian M."/>
            <person name="Sun S."/>
            <person name="Cuomo C.A."/>
            <person name="Heitman J."/>
        </authorList>
    </citation>
    <scope>NUCLEOTIDE SEQUENCE</scope>
    <source>
        <strain evidence="2">CBS 12478</strain>
    </source>
</reference>
<feature type="region of interest" description="Disordered" evidence="1">
    <location>
        <begin position="320"/>
        <end position="349"/>
    </location>
</feature>
<feature type="compositionally biased region" description="Polar residues" evidence="1">
    <location>
        <begin position="337"/>
        <end position="349"/>
    </location>
</feature>
<protein>
    <submittedName>
        <fullName evidence="2">Uncharacterized protein</fullName>
    </submittedName>
</protein>
<sequence length="394" mass="44477">MIVTIRYAPQYKHLYLTPFPASRPEHNDERYRRKLPEPTEPFPWVSDTDNYGAPSLPFVPYPWSKNQSNTNTSTNTLHSNPIQIRLDVPLCCTKASPSSGYPRLSRRESRRLLRDPRDRSGSASRVSLSHSVQRLRQCDCSYCRNKKIWEDALSLSVQRAELRKTAMALTTTASFSSPSPSPSEYDVLPADDKTAVEAESDHDRSIAHEQYDLQELSQNLSPKSPDRRQSCMDTKAASATDSRVQHTSHTRDCPDEAELAAEQVLVSRPETPNHGADTVIHERPHTPSLKTTHLTDPPTFHTLQEMQTILTHCDVKFSSSGKRYVPKSSKRPHNHNSEVSPRTNPNLRAPQSVQGIQTVLTHCNIEFGSSGIRYVPKSLKRPRIIVSTPEKKGR</sequence>
<proteinExistence type="predicted"/>
<dbReference type="Proteomes" id="UP000322225">
    <property type="component" value="Chromosome 9"/>
</dbReference>
<reference evidence="2" key="1">
    <citation type="submission" date="2017-08" db="EMBL/GenBank/DDBJ databases">
        <authorList>
            <person name="Cuomo C."/>
            <person name="Billmyre B."/>
            <person name="Heitman J."/>
        </authorList>
    </citation>
    <scope>NUCLEOTIDE SEQUENCE</scope>
    <source>
        <strain evidence="2">CBS 12478</strain>
    </source>
</reference>
<feature type="compositionally biased region" description="Polar residues" evidence="1">
    <location>
        <begin position="237"/>
        <end position="247"/>
    </location>
</feature>
<dbReference type="RefSeq" id="XP_031860245.2">
    <property type="nucleotide sequence ID" value="XM_032005526.2"/>
</dbReference>
<feature type="compositionally biased region" description="Basic and acidic residues" evidence="1">
    <location>
        <begin position="105"/>
        <end position="120"/>
    </location>
</feature>
<gene>
    <name evidence="2" type="ORF">CI109_105024</name>
</gene>
<feature type="region of interest" description="Disordered" evidence="1">
    <location>
        <begin position="96"/>
        <end position="128"/>
    </location>
</feature>
<accession>A0AAJ8LJN1</accession>
<feature type="region of interest" description="Disordered" evidence="1">
    <location>
        <begin position="217"/>
        <end position="254"/>
    </location>
</feature>
<dbReference type="EMBL" id="CP144059">
    <property type="protein sequence ID" value="WWD20548.1"/>
    <property type="molecule type" value="Genomic_DNA"/>
</dbReference>
<evidence type="ECO:0000313" key="3">
    <source>
        <dbReference type="Proteomes" id="UP000322225"/>
    </source>
</evidence>
<keyword evidence="3" id="KW-1185">Reference proteome</keyword>